<comment type="caution">
    <text evidence="3">The sequence shown here is derived from an EMBL/GenBank/DDBJ whole genome shotgun (WGS) entry which is preliminary data.</text>
</comment>
<feature type="compositionally biased region" description="Pro residues" evidence="1">
    <location>
        <begin position="310"/>
        <end position="335"/>
    </location>
</feature>
<evidence type="ECO:0000256" key="1">
    <source>
        <dbReference type="SAM" id="MobiDB-lite"/>
    </source>
</evidence>
<proteinExistence type="predicted"/>
<dbReference type="GO" id="GO:0072318">
    <property type="term" value="P:clathrin coat disassembly"/>
    <property type="evidence" value="ECO:0007669"/>
    <property type="project" value="TreeGrafter"/>
</dbReference>
<dbReference type="PANTHER" id="PTHR23172:SF19">
    <property type="entry name" value="J DOMAIN-CONTAINING PROTEIN"/>
    <property type="match status" value="1"/>
</dbReference>
<dbReference type="Gene3D" id="1.10.8.10">
    <property type="entry name" value="DNA helicase RuvA subunit, C-terminal domain"/>
    <property type="match status" value="1"/>
</dbReference>
<reference evidence="3" key="1">
    <citation type="submission" date="2020-12" db="EMBL/GenBank/DDBJ databases">
        <title>Metabolic potential, ecology and presence of endohyphal bacteria is reflected in genomic diversity of Mucoromycotina.</title>
        <authorList>
            <person name="Muszewska A."/>
            <person name="Okrasinska A."/>
            <person name="Steczkiewicz K."/>
            <person name="Drgas O."/>
            <person name="Orlowska M."/>
            <person name="Perlinska-Lenart U."/>
            <person name="Aleksandrzak-Piekarczyk T."/>
            <person name="Szatraj K."/>
            <person name="Zielenkiewicz U."/>
            <person name="Pilsyk S."/>
            <person name="Malc E."/>
            <person name="Mieczkowski P."/>
            <person name="Kruszewska J.S."/>
            <person name="Biernat P."/>
            <person name="Pawlowska J."/>
        </authorList>
    </citation>
    <scope>NUCLEOTIDE SEQUENCE</scope>
    <source>
        <strain evidence="3">CBS 226.32</strain>
    </source>
</reference>
<name>A0A8H7QR17_9FUNG</name>
<feature type="region of interest" description="Disordered" evidence="1">
    <location>
        <begin position="1"/>
        <end position="60"/>
    </location>
</feature>
<feature type="compositionally biased region" description="Polar residues" evidence="1">
    <location>
        <begin position="339"/>
        <end position="352"/>
    </location>
</feature>
<dbReference type="FunFam" id="1.10.287.110:FF:000002">
    <property type="entry name" value="putative tyrosine-protein phosphatase auxilin isoform X2"/>
    <property type="match status" value="1"/>
</dbReference>
<evidence type="ECO:0000313" key="4">
    <source>
        <dbReference type="Proteomes" id="UP000650833"/>
    </source>
</evidence>
<feature type="compositionally biased region" description="Basic and acidic residues" evidence="1">
    <location>
        <begin position="245"/>
        <end position="262"/>
    </location>
</feature>
<feature type="region of interest" description="Disordered" evidence="1">
    <location>
        <begin position="545"/>
        <end position="566"/>
    </location>
</feature>
<protein>
    <recommendedName>
        <fullName evidence="2">UBA domain-containing protein</fullName>
    </recommendedName>
</protein>
<dbReference type="EMBL" id="JAEPRC010000487">
    <property type="protein sequence ID" value="KAG2196215.1"/>
    <property type="molecule type" value="Genomic_DNA"/>
</dbReference>
<dbReference type="InterPro" id="IPR009060">
    <property type="entry name" value="UBA-like_sf"/>
</dbReference>
<feature type="compositionally biased region" description="Basic and acidic residues" evidence="1">
    <location>
        <begin position="547"/>
        <end position="566"/>
    </location>
</feature>
<dbReference type="SUPFAM" id="SSF48452">
    <property type="entry name" value="TPR-like"/>
    <property type="match status" value="1"/>
</dbReference>
<sequence length="666" mass="74160">MEGEGTYLKRQSYSSTPTKMHNNYTTTPSLKSQYRYSSPVQEYPKTSSRISRRYATPEESDAVVPIFNTPTNMYLKKDLNPQQRYVPTSQQPSYSPSIPKYYSQPSYNGRSFDPLSSKSSTASPVSGTSSFQNERQEPSPTRPSMNNLNTNNQDNRNNHSNTSNGASSVSSTSSASSAKDMLLAQLVDMGFSLEASKVAITASNSTNLQDVLDILVQNEKAEKGTTANQNRDSSSDEEDPQLQKQSEEIWKRQQEKRRREYLEQLQRNKPTPPKPTSSNSTSYNSQNKQNGTSFNATSPRSSHIPKASPQAPPQSSPVPPPHEPPIPPPHAPAPSPKANTSTTPSQPDSATTYADKERKQGNYYFNKGQFADSESAYTLAIKSLSAGHGDVVLLCNNRAAARLKQGKYQDCLTDCSMAIDVAHKHMQNNTPISPIMSATSTNMKAQLIKALHRKACALEGLHLFEAAIQVYEEYVRLDGSRSAQVTQGIMRCQQALLDSKKRQQQWKPASSANDATTAFPDIDFNMFIPKKDHKTQAQLEEINNSKAVKEMRDREKKKEAEDAERLENEDKVNAQISVWKTGKDKNLRALLGSLELILWPGVQWKGVTMSELLDARKCKLTYMKAIAKVHPDKLPSNATVEQRMLASGIFTTLNQAWDVFKTENNL</sequence>
<dbReference type="InterPro" id="IPR015940">
    <property type="entry name" value="UBA"/>
</dbReference>
<dbReference type="GO" id="GO:0030276">
    <property type="term" value="F:clathrin binding"/>
    <property type="evidence" value="ECO:0007669"/>
    <property type="project" value="TreeGrafter"/>
</dbReference>
<keyword evidence="4" id="KW-1185">Reference proteome</keyword>
<organism evidence="3 4">
    <name type="scientific">Mucor plumbeus</name>
    <dbReference type="NCBI Taxonomy" id="97098"/>
    <lineage>
        <taxon>Eukaryota</taxon>
        <taxon>Fungi</taxon>
        <taxon>Fungi incertae sedis</taxon>
        <taxon>Mucoromycota</taxon>
        <taxon>Mucoromycotina</taxon>
        <taxon>Mucoromycetes</taxon>
        <taxon>Mucorales</taxon>
        <taxon>Mucorineae</taxon>
        <taxon>Mucoraceae</taxon>
        <taxon>Mucor</taxon>
    </lineage>
</organism>
<feature type="compositionally biased region" description="Low complexity" evidence="1">
    <location>
        <begin position="276"/>
        <end position="290"/>
    </location>
</feature>
<feature type="compositionally biased region" description="Low complexity" evidence="1">
    <location>
        <begin position="85"/>
        <end position="107"/>
    </location>
</feature>
<feature type="compositionally biased region" description="Low complexity" evidence="1">
    <location>
        <begin position="116"/>
        <end position="130"/>
    </location>
</feature>
<feature type="domain" description="UBA" evidence="2">
    <location>
        <begin position="177"/>
        <end position="218"/>
    </location>
</feature>
<feature type="compositionally biased region" description="Polar residues" evidence="1">
    <location>
        <begin position="9"/>
        <end position="49"/>
    </location>
</feature>
<feature type="compositionally biased region" description="Polar residues" evidence="1">
    <location>
        <begin position="291"/>
        <end position="301"/>
    </location>
</feature>
<feature type="compositionally biased region" description="Low complexity" evidence="1">
    <location>
        <begin position="146"/>
        <end position="173"/>
    </location>
</feature>
<gene>
    <name evidence="3" type="ORF">INT46_001712</name>
</gene>
<dbReference type="AlphaFoldDB" id="A0A8H7QR17"/>
<dbReference type="PROSITE" id="PS50030">
    <property type="entry name" value="UBA"/>
    <property type="match status" value="1"/>
</dbReference>
<feature type="region of interest" description="Disordered" evidence="1">
    <location>
        <begin position="74"/>
        <end position="173"/>
    </location>
</feature>
<dbReference type="InterPro" id="IPR011990">
    <property type="entry name" value="TPR-like_helical_dom_sf"/>
</dbReference>
<dbReference type="OrthoDB" id="1717591at2759"/>
<dbReference type="PANTHER" id="PTHR23172">
    <property type="entry name" value="AUXILIN/CYCLIN G-ASSOCIATED KINASE-RELATED"/>
    <property type="match status" value="1"/>
</dbReference>
<dbReference type="GO" id="GO:0072583">
    <property type="term" value="P:clathrin-dependent endocytosis"/>
    <property type="evidence" value="ECO:0007669"/>
    <property type="project" value="TreeGrafter"/>
</dbReference>
<dbReference type="Proteomes" id="UP000650833">
    <property type="component" value="Unassembled WGS sequence"/>
</dbReference>
<dbReference type="SMART" id="SM00028">
    <property type="entry name" value="TPR"/>
    <property type="match status" value="3"/>
</dbReference>
<evidence type="ECO:0000313" key="3">
    <source>
        <dbReference type="EMBL" id="KAG2196215.1"/>
    </source>
</evidence>
<dbReference type="InterPro" id="IPR036869">
    <property type="entry name" value="J_dom_sf"/>
</dbReference>
<evidence type="ECO:0000259" key="2">
    <source>
        <dbReference type="PROSITE" id="PS50030"/>
    </source>
</evidence>
<dbReference type="GO" id="GO:0005737">
    <property type="term" value="C:cytoplasm"/>
    <property type="evidence" value="ECO:0007669"/>
    <property type="project" value="TreeGrafter"/>
</dbReference>
<accession>A0A8H7QR17</accession>
<dbReference type="Gene3D" id="1.10.287.110">
    <property type="entry name" value="DnaJ domain"/>
    <property type="match status" value="1"/>
</dbReference>
<dbReference type="InterPro" id="IPR019734">
    <property type="entry name" value="TPR_rpt"/>
</dbReference>
<dbReference type="GO" id="GO:0031982">
    <property type="term" value="C:vesicle"/>
    <property type="evidence" value="ECO:0007669"/>
    <property type="project" value="TreeGrafter"/>
</dbReference>
<dbReference type="SUPFAM" id="SSF46565">
    <property type="entry name" value="Chaperone J-domain"/>
    <property type="match status" value="1"/>
</dbReference>
<dbReference type="Gene3D" id="1.25.40.10">
    <property type="entry name" value="Tetratricopeptide repeat domain"/>
    <property type="match status" value="1"/>
</dbReference>
<feature type="region of interest" description="Disordered" evidence="1">
    <location>
        <begin position="222"/>
        <end position="358"/>
    </location>
</feature>
<dbReference type="SUPFAM" id="SSF46934">
    <property type="entry name" value="UBA-like"/>
    <property type="match status" value="1"/>
</dbReference>